<dbReference type="AlphaFoldDB" id="I0IG24"/>
<reference evidence="2 3" key="1">
    <citation type="submission" date="2012-02" db="EMBL/GenBank/DDBJ databases">
        <title>Complete genome sequence of Phycisphaera mikurensis NBRC 102666.</title>
        <authorList>
            <person name="Ankai A."/>
            <person name="Hosoyama A."/>
            <person name="Terui Y."/>
            <person name="Sekine M."/>
            <person name="Fukai R."/>
            <person name="Kato Y."/>
            <person name="Nakamura S."/>
            <person name="Yamada-Narita S."/>
            <person name="Kawakoshi A."/>
            <person name="Fukunaga Y."/>
            <person name="Yamazaki S."/>
            <person name="Fujita N."/>
        </authorList>
    </citation>
    <scope>NUCLEOTIDE SEQUENCE [LARGE SCALE GENOMIC DNA]</scope>
    <source>
        <strain evidence="3">NBRC 102666 / KCTC 22515 / FYK2301M01</strain>
    </source>
</reference>
<sequence>MDVRVEPDAVPACAGVAPVWSGHQPGLWHPGILTKLLLADALSGAAGGPPAVWLVVDHDEAEPLSFGVPTRRGDRLGSARVRLGRERPGVPPGCREPAPPPELGSAWPADAALPPGRLEAALGSLPREEARPAEHATRLMLALAGPLLIRPPELVFSSRLHAHPVLGPAFRRLVRRLLGDAVSAVSSLNAAAARHPAAGVASLSSHPFLVELPLWLLAENQPRGRVYADLADAEPWLVDAAGERLDPESAWLAPRALLMTALVRSEPGACGRFLHGTGGAAYDRITDDWWAAWSPDRPLAPIAAATADLRLGLDAPVASPADLARARWRAHHLPHNLDRVPEVAAGHGDLVEEKRLLLASMDDDRDGARRAAAFRRIHRINDALADAHHALLDAAEREVATAAAGVANRRATRRRDWPFFLYAEEALAKLRREAAARVR</sequence>
<gene>
    <name evidence="2" type="ordered locus">PSMK_20530</name>
</gene>
<dbReference type="STRING" id="1142394.PSMK_20530"/>
<dbReference type="OrthoDB" id="255440at2"/>
<name>I0IG24_PHYMF</name>
<dbReference type="KEGG" id="phm:PSMK_20530"/>
<dbReference type="EMBL" id="AP012338">
    <property type="protein sequence ID" value="BAM04212.1"/>
    <property type="molecule type" value="Genomic_DNA"/>
</dbReference>
<evidence type="ECO:0000313" key="2">
    <source>
        <dbReference type="EMBL" id="BAM04212.1"/>
    </source>
</evidence>
<keyword evidence="3" id="KW-1185">Reference proteome</keyword>
<evidence type="ECO:0000313" key="3">
    <source>
        <dbReference type="Proteomes" id="UP000007881"/>
    </source>
</evidence>
<dbReference type="Proteomes" id="UP000007881">
    <property type="component" value="Chromosome"/>
</dbReference>
<dbReference type="HOGENOM" id="CLU_515513_0_0_0"/>
<evidence type="ECO:0000256" key="1">
    <source>
        <dbReference type="SAM" id="MobiDB-lite"/>
    </source>
</evidence>
<protein>
    <submittedName>
        <fullName evidence="2">Uncharacterized protein</fullName>
    </submittedName>
</protein>
<proteinExistence type="predicted"/>
<dbReference type="RefSeq" id="WP_014437430.1">
    <property type="nucleotide sequence ID" value="NC_017080.1"/>
</dbReference>
<feature type="region of interest" description="Disordered" evidence="1">
    <location>
        <begin position="85"/>
        <end position="110"/>
    </location>
</feature>
<accession>I0IG24</accession>
<organism evidence="2 3">
    <name type="scientific">Phycisphaera mikurensis (strain NBRC 102666 / KCTC 22515 / FYK2301M01)</name>
    <dbReference type="NCBI Taxonomy" id="1142394"/>
    <lineage>
        <taxon>Bacteria</taxon>
        <taxon>Pseudomonadati</taxon>
        <taxon>Planctomycetota</taxon>
        <taxon>Phycisphaerae</taxon>
        <taxon>Phycisphaerales</taxon>
        <taxon>Phycisphaeraceae</taxon>
        <taxon>Phycisphaera</taxon>
    </lineage>
</organism>